<dbReference type="InterPro" id="IPR050168">
    <property type="entry name" value="AAA_ATPase_domain"/>
</dbReference>
<dbReference type="PANTHER" id="PTHR23077:SF132">
    <property type="entry name" value="ATP-DEPENDENT ZN PROTEASE"/>
    <property type="match status" value="1"/>
</dbReference>
<keyword evidence="4" id="KW-1185">Reference proteome</keyword>
<feature type="compositionally biased region" description="Basic and acidic residues" evidence="1">
    <location>
        <begin position="432"/>
        <end position="443"/>
    </location>
</feature>
<dbReference type="OrthoDB" id="2115716at2759"/>
<dbReference type="Pfam" id="PF00004">
    <property type="entry name" value="AAA"/>
    <property type="match status" value="1"/>
</dbReference>
<accession>A0A6A6PKJ4</accession>
<name>A0A6A6PKJ4_9PEZI</name>
<dbReference type="GO" id="GO:0016887">
    <property type="term" value="F:ATP hydrolysis activity"/>
    <property type="evidence" value="ECO:0007669"/>
    <property type="project" value="InterPro"/>
</dbReference>
<dbReference type="GeneID" id="54478603"/>
<dbReference type="SMART" id="SM00382">
    <property type="entry name" value="AAA"/>
    <property type="match status" value="1"/>
</dbReference>
<dbReference type="GO" id="GO:1990275">
    <property type="term" value="F:preribosome binding"/>
    <property type="evidence" value="ECO:0007669"/>
    <property type="project" value="TreeGrafter"/>
</dbReference>
<dbReference type="GO" id="GO:0005634">
    <property type="term" value="C:nucleus"/>
    <property type="evidence" value="ECO:0007669"/>
    <property type="project" value="TreeGrafter"/>
</dbReference>
<dbReference type="GO" id="GO:0005524">
    <property type="term" value="F:ATP binding"/>
    <property type="evidence" value="ECO:0007669"/>
    <property type="project" value="InterPro"/>
</dbReference>
<dbReference type="GO" id="GO:0003723">
    <property type="term" value="F:RNA binding"/>
    <property type="evidence" value="ECO:0007669"/>
    <property type="project" value="TreeGrafter"/>
</dbReference>
<dbReference type="InterPro" id="IPR003959">
    <property type="entry name" value="ATPase_AAA_core"/>
</dbReference>
<gene>
    <name evidence="3" type="ORF">BDY17DRAFT_327000</name>
</gene>
<dbReference type="InterPro" id="IPR003593">
    <property type="entry name" value="AAA+_ATPase"/>
</dbReference>
<evidence type="ECO:0000256" key="1">
    <source>
        <dbReference type="SAM" id="MobiDB-lite"/>
    </source>
</evidence>
<reference evidence="3" key="1">
    <citation type="journal article" date="2020" name="Stud. Mycol.">
        <title>101 Dothideomycetes genomes: a test case for predicting lifestyles and emergence of pathogens.</title>
        <authorList>
            <person name="Haridas S."/>
            <person name="Albert R."/>
            <person name="Binder M."/>
            <person name="Bloem J."/>
            <person name="Labutti K."/>
            <person name="Salamov A."/>
            <person name="Andreopoulos B."/>
            <person name="Baker S."/>
            <person name="Barry K."/>
            <person name="Bills G."/>
            <person name="Bluhm B."/>
            <person name="Cannon C."/>
            <person name="Castanera R."/>
            <person name="Culley D."/>
            <person name="Daum C."/>
            <person name="Ezra D."/>
            <person name="Gonzalez J."/>
            <person name="Henrissat B."/>
            <person name="Kuo A."/>
            <person name="Liang C."/>
            <person name="Lipzen A."/>
            <person name="Lutzoni F."/>
            <person name="Magnuson J."/>
            <person name="Mondo S."/>
            <person name="Nolan M."/>
            <person name="Ohm R."/>
            <person name="Pangilinan J."/>
            <person name="Park H.-J."/>
            <person name="Ramirez L."/>
            <person name="Alfaro M."/>
            <person name="Sun H."/>
            <person name="Tritt A."/>
            <person name="Yoshinaga Y."/>
            <person name="Zwiers L.-H."/>
            <person name="Turgeon B."/>
            <person name="Goodwin S."/>
            <person name="Spatafora J."/>
            <person name="Crous P."/>
            <person name="Grigoriev I."/>
        </authorList>
    </citation>
    <scope>NUCLEOTIDE SEQUENCE</scope>
    <source>
        <strain evidence="3">CBS 113389</strain>
    </source>
</reference>
<dbReference type="SUPFAM" id="SSF52540">
    <property type="entry name" value="P-loop containing nucleoside triphosphate hydrolases"/>
    <property type="match status" value="1"/>
</dbReference>
<keyword evidence="3" id="KW-0378">Hydrolase</keyword>
<proteinExistence type="predicted"/>
<evidence type="ECO:0000313" key="3">
    <source>
        <dbReference type="EMBL" id="KAF2480013.1"/>
    </source>
</evidence>
<dbReference type="InterPro" id="IPR027417">
    <property type="entry name" value="P-loop_NTPase"/>
</dbReference>
<organism evidence="3 4">
    <name type="scientific">Neohortaea acidophila</name>
    <dbReference type="NCBI Taxonomy" id="245834"/>
    <lineage>
        <taxon>Eukaryota</taxon>
        <taxon>Fungi</taxon>
        <taxon>Dikarya</taxon>
        <taxon>Ascomycota</taxon>
        <taxon>Pezizomycotina</taxon>
        <taxon>Dothideomycetes</taxon>
        <taxon>Dothideomycetidae</taxon>
        <taxon>Mycosphaerellales</taxon>
        <taxon>Teratosphaeriaceae</taxon>
        <taxon>Neohortaea</taxon>
    </lineage>
</organism>
<dbReference type="RefSeq" id="XP_033586583.1">
    <property type="nucleotide sequence ID" value="XM_033737601.1"/>
</dbReference>
<feature type="region of interest" description="Disordered" evidence="1">
    <location>
        <begin position="427"/>
        <end position="453"/>
    </location>
</feature>
<dbReference type="Proteomes" id="UP000799767">
    <property type="component" value="Unassembled WGS sequence"/>
</dbReference>
<dbReference type="CDD" id="cd19481">
    <property type="entry name" value="RecA-like_protease"/>
    <property type="match status" value="1"/>
</dbReference>
<dbReference type="GO" id="GO:0042254">
    <property type="term" value="P:ribosome biogenesis"/>
    <property type="evidence" value="ECO:0007669"/>
    <property type="project" value="TreeGrafter"/>
</dbReference>
<feature type="domain" description="AAA+ ATPase" evidence="2">
    <location>
        <begin position="233"/>
        <end position="362"/>
    </location>
</feature>
<evidence type="ECO:0000259" key="2">
    <source>
        <dbReference type="SMART" id="SM00382"/>
    </source>
</evidence>
<dbReference type="Gene3D" id="3.40.50.300">
    <property type="entry name" value="P-loop containing nucleotide triphosphate hydrolases"/>
    <property type="match status" value="1"/>
</dbReference>
<evidence type="ECO:0000313" key="4">
    <source>
        <dbReference type="Proteomes" id="UP000799767"/>
    </source>
</evidence>
<protein>
    <submittedName>
        <fullName evidence="3">P-loop containing nucleoside triphosphate hydrolase protein</fullName>
    </submittedName>
</protein>
<dbReference type="EMBL" id="MU001640">
    <property type="protein sequence ID" value="KAF2480013.1"/>
    <property type="molecule type" value="Genomic_DNA"/>
</dbReference>
<feature type="region of interest" description="Disordered" evidence="1">
    <location>
        <begin position="486"/>
        <end position="521"/>
    </location>
</feature>
<sequence length="521" mass="59215">MGDYGRASVTGANVDGSRLASNGRQSNVFSLYKDHSSAPRSNTDFILAETIRAIHPDYDVITIDRDDCDLIGYAAAGHATLRMIRDDDQFHLHREYTEPTSRLAEGLGKLCDKPKFALYNITWQGQEWQAYAVEWVENYRGTQRYWYFLSPKTSATPVDSLLLAACKWSSELHDEIYVFDDGDWEKDDKLWQAVQKSAWEDVILDPEMKQLLISDVQNFFDSREVYEEYAVPWKRGIILHGTPGCGKTISIKALMNTLDKRQQPVASLYVKSLKSGCGTQQWNIHQIFSQARVMAPCLLVFEDLDSLVVDEVRSYFLNEVDGLEDNNGILMIGSTNHLDRLDPGISKRPSRFDRKYHYRVPGRRERMLYCEYWKKKLERNNTVDFDPAICDVVAQITDGFSFAYLKELFVQTLLAIVNGRGRPVEEAPEITDTTKKVGEEKTEGVQGAEGTAQSDLVPPKVEIPEHLKSNPLMQILEKQFQSLWKDMDNSKDEEAGVKKEASTEAKEKVDEGDESKTGGDS</sequence>
<dbReference type="AlphaFoldDB" id="A0A6A6PKJ4"/>
<dbReference type="PANTHER" id="PTHR23077">
    <property type="entry name" value="AAA-FAMILY ATPASE"/>
    <property type="match status" value="1"/>
</dbReference>